<name>A0A3D9HR09_9BACL</name>
<comment type="caution">
    <text evidence="1">The sequence shown here is derived from an EMBL/GenBank/DDBJ whole genome shotgun (WGS) entry which is preliminary data.</text>
</comment>
<reference evidence="1 2" key="1">
    <citation type="submission" date="2018-07" db="EMBL/GenBank/DDBJ databases">
        <title>Genomic Encyclopedia of Type Strains, Phase III (KMG-III): the genomes of soil and plant-associated and newly described type strains.</title>
        <authorList>
            <person name="Whitman W."/>
        </authorList>
    </citation>
    <scope>NUCLEOTIDE SEQUENCE [LARGE SCALE GENOMIC DNA]</scope>
    <source>
        <strain evidence="1 2">CECT 8236</strain>
    </source>
</reference>
<organism evidence="1 2">
    <name type="scientific">Cohnella lupini</name>
    <dbReference type="NCBI Taxonomy" id="1294267"/>
    <lineage>
        <taxon>Bacteria</taxon>
        <taxon>Bacillati</taxon>
        <taxon>Bacillota</taxon>
        <taxon>Bacilli</taxon>
        <taxon>Bacillales</taxon>
        <taxon>Paenibacillaceae</taxon>
        <taxon>Cohnella</taxon>
    </lineage>
</organism>
<evidence type="ECO:0000313" key="1">
    <source>
        <dbReference type="EMBL" id="RED51922.1"/>
    </source>
</evidence>
<accession>A0A3D9HR09</accession>
<protein>
    <submittedName>
        <fullName evidence="1">Uncharacterized protein</fullName>
    </submittedName>
</protein>
<proteinExistence type="predicted"/>
<dbReference type="AlphaFoldDB" id="A0A3D9HR09"/>
<keyword evidence="2" id="KW-1185">Reference proteome</keyword>
<sequence>MVARWYGDRTMSVHFTRIEARWYGNRTKSALGGRMVARWYGDRTMSVHFTRIEARLYENGVPQKSKKNARHPVFELDVF</sequence>
<dbReference type="EMBL" id="QRDY01000035">
    <property type="protein sequence ID" value="RED51922.1"/>
    <property type="molecule type" value="Genomic_DNA"/>
</dbReference>
<evidence type="ECO:0000313" key="2">
    <source>
        <dbReference type="Proteomes" id="UP000256869"/>
    </source>
</evidence>
<gene>
    <name evidence="1" type="ORF">DFP95_1351</name>
</gene>
<dbReference type="Proteomes" id="UP000256869">
    <property type="component" value="Unassembled WGS sequence"/>
</dbReference>